<feature type="non-terminal residue" evidence="1">
    <location>
        <position position="1"/>
    </location>
</feature>
<sequence>LDEFVEPAKPDKFAESNKSAEYDKSADLALNKNYNDKTSLEEFG</sequence>
<accession>A0ACA9S2C1</accession>
<comment type="caution">
    <text evidence="1">The sequence shown here is derived from an EMBL/GenBank/DDBJ whole genome shotgun (WGS) entry which is preliminary data.</text>
</comment>
<evidence type="ECO:0000313" key="1">
    <source>
        <dbReference type="EMBL" id="CAG8820692.1"/>
    </source>
</evidence>
<reference evidence="1" key="1">
    <citation type="submission" date="2021-06" db="EMBL/GenBank/DDBJ databases">
        <authorList>
            <person name="Kallberg Y."/>
            <person name="Tangrot J."/>
            <person name="Rosling A."/>
        </authorList>
    </citation>
    <scope>NUCLEOTIDE SEQUENCE</scope>
    <source>
        <strain evidence="1">MA461A</strain>
    </source>
</reference>
<dbReference type="Proteomes" id="UP000789920">
    <property type="component" value="Unassembled WGS sequence"/>
</dbReference>
<keyword evidence="2" id="KW-1185">Reference proteome</keyword>
<gene>
    <name evidence="1" type="ORF">RPERSI_LOCUS25404</name>
</gene>
<organism evidence="1 2">
    <name type="scientific">Racocetra persica</name>
    <dbReference type="NCBI Taxonomy" id="160502"/>
    <lineage>
        <taxon>Eukaryota</taxon>
        <taxon>Fungi</taxon>
        <taxon>Fungi incertae sedis</taxon>
        <taxon>Mucoromycota</taxon>
        <taxon>Glomeromycotina</taxon>
        <taxon>Glomeromycetes</taxon>
        <taxon>Diversisporales</taxon>
        <taxon>Gigasporaceae</taxon>
        <taxon>Racocetra</taxon>
    </lineage>
</organism>
<name>A0ACA9S2C1_9GLOM</name>
<proteinExistence type="predicted"/>
<protein>
    <submittedName>
        <fullName evidence="1">25730_t:CDS:1</fullName>
    </submittedName>
</protein>
<evidence type="ECO:0000313" key="2">
    <source>
        <dbReference type="Proteomes" id="UP000789920"/>
    </source>
</evidence>
<dbReference type="EMBL" id="CAJVQC010083960">
    <property type="protein sequence ID" value="CAG8820692.1"/>
    <property type="molecule type" value="Genomic_DNA"/>
</dbReference>